<dbReference type="AlphaFoldDB" id="A0A6A5HLS3"/>
<dbReference type="Proteomes" id="UP000483820">
    <property type="component" value="Chromosome II"/>
</dbReference>
<dbReference type="RefSeq" id="XP_053590286.1">
    <property type="nucleotide sequence ID" value="XM_053726092.1"/>
</dbReference>
<dbReference type="InterPro" id="IPR056589">
    <property type="entry name" value="WH_Egal-1"/>
</dbReference>
<feature type="domain" description="Lin-66-like winged helix" evidence="3">
    <location>
        <begin position="134"/>
        <end position="209"/>
    </location>
</feature>
<feature type="domain" description="Egal-1 winged helix" evidence="2">
    <location>
        <begin position="216"/>
        <end position="281"/>
    </location>
</feature>
<name>A0A6A5HLS3_CAERE</name>
<dbReference type="Pfam" id="PF23713">
    <property type="entry name" value="WHD_Egal"/>
    <property type="match status" value="1"/>
</dbReference>
<dbReference type="PANTHER" id="PTHR36949">
    <property type="entry name" value="PROTEIN CBR-LIN-66"/>
    <property type="match status" value="1"/>
</dbReference>
<gene>
    <name evidence="4" type="ORF">GCK72_007292</name>
</gene>
<dbReference type="KEGG" id="crq:GCK72_007292"/>
<evidence type="ECO:0000259" key="2">
    <source>
        <dbReference type="Pfam" id="PF23713"/>
    </source>
</evidence>
<feature type="region of interest" description="Disordered" evidence="1">
    <location>
        <begin position="374"/>
        <end position="403"/>
    </location>
</feature>
<proteinExistence type="predicted"/>
<dbReference type="GO" id="GO:0010629">
    <property type="term" value="P:negative regulation of gene expression"/>
    <property type="evidence" value="ECO:0007669"/>
    <property type="project" value="TreeGrafter"/>
</dbReference>
<dbReference type="GeneID" id="9802119"/>
<evidence type="ECO:0000313" key="4">
    <source>
        <dbReference type="EMBL" id="KAF1767333.1"/>
    </source>
</evidence>
<evidence type="ECO:0000256" key="1">
    <source>
        <dbReference type="SAM" id="MobiDB-lite"/>
    </source>
</evidence>
<comment type="caution">
    <text evidence="4">The sequence shown here is derived from an EMBL/GenBank/DDBJ whole genome shotgun (WGS) entry which is preliminary data.</text>
</comment>
<dbReference type="Pfam" id="PF26288">
    <property type="entry name" value="WHD_lin-66"/>
    <property type="match status" value="1"/>
</dbReference>
<accession>A0A6A5HLS3</accession>
<evidence type="ECO:0000313" key="5">
    <source>
        <dbReference type="Proteomes" id="UP000483820"/>
    </source>
</evidence>
<dbReference type="CTD" id="9802119"/>
<dbReference type="GO" id="GO:0005737">
    <property type="term" value="C:cytoplasm"/>
    <property type="evidence" value="ECO:0007669"/>
    <property type="project" value="TreeGrafter"/>
</dbReference>
<dbReference type="PANTHER" id="PTHR36949:SF1">
    <property type="entry name" value="ANAPHASE-PROMOTING COMPLEX SUBUNIT 1-RELATED"/>
    <property type="match status" value="1"/>
</dbReference>
<protein>
    <submittedName>
        <fullName evidence="4">Uncharacterized protein</fullName>
    </submittedName>
</protein>
<sequence>MHSQSNHFYSALEFPFQGEDSLTDYPNPQYEFSPNFDLPTEEYAINYHGSVTWLSAVSGSILCENGDSLSFLITDFCDEKVGDLRKVLRIGMVLGFRAIEKDDGRFVINYVYPLSGIEAEIRFKKMEEIDLTPGKDEYELRLEGKAFDTLLDVFRKDGSADIGLRCLHGSGKEDKTLHNYIGTSGEKLRQFVTSRTHIFRLEHDFVSLQLPSVYLAVNYLNTYLLQSGGAISIEDLYNFYISHLFPNPVRKHVGFTPKVFMNLLKNHPFVFSVFPSEVFVSSRRNLPQFDYPMFIDYNFPFLEPREPDVVVAKQEAYIPSVNYNNQYNNARDDRTDSRASIEIEWRREKSEDSPFPTYDGVGPFALLVSATFGPRPTRSTGSSEESSATSPSESSNPPTSGTFSTTFPDTCEYNLFGPNDLLRECLDSLCSWTL</sequence>
<feature type="compositionally biased region" description="Low complexity" evidence="1">
    <location>
        <begin position="379"/>
        <end position="403"/>
    </location>
</feature>
<reference evidence="4 5" key="1">
    <citation type="submission" date="2019-12" db="EMBL/GenBank/DDBJ databases">
        <title>Chromosome-level assembly of the Caenorhabditis remanei genome.</title>
        <authorList>
            <person name="Teterina A.A."/>
            <person name="Willis J.H."/>
            <person name="Phillips P.C."/>
        </authorList>
    </citation>
    <scope>NUCLEOTIDE SEQUENCE [LARGE SCALE GENOMIC DNA]</scope>
    <source>
        <strain evidence="4 5">PX506</strain>
        <tissue evidence="4">Whole organism</tissue>
    </source>
</reference>
<dbReference type="EMBL" id="WUAV01000002">
    <property type="protein sequence ID" value="KAF1767333.1"/>
    <property type="molecule type" value="Genomic_DNA"/>
</dbReference>
<dbReference type="InterPro" id="IPR058991">
    <property type="entry name" value="Lin-66-like_WHD"/>
</dbReference>
<evidence type="ECO:0000259" key="3">
    <source>
        <dbReference type="Pfam" id="PF26288"/>
    </source>
</evidence>
<organism evidence="4 5">
    <name type="scientific">Caenorhabditis remanei</name>
    <name type="common">Caenorhabditis vulgaris</name>
    <dbReference type="NCBI Taxonomy" id="31234"/>
    <lineage>
        <taxon>Eukaryota</taxon>
        <taxon>Metazoa</taxon>
        <taxon>Ecdysozoa</taxon>
        <taxon>Nematoda</taxon>
        <taxon>Chromadorea</taxon>
        <taxon>Rhabditida</taxon>
        <taxon>Rhabditina</taxon>
        <taxon>Rhabditomorpha</taxon>
        <taxon>Rhabditoidea</taxon>
        <taxon>Rhabditidae</taxon>
        <taxon>Peloderinae</taxon>
        <taxon>Caenorhabditis</taxon>
    </lineage>
</organism>